<protein>
    <submittedName>
        <fullName evidence="1">Uncharacterized protein</fullName>
    </submittedName>
</protein>
<keyword evidence="2" id="KW-1185">Reference proteome</keyword>
<name>A0ACC0JQW8_CHOFU</name>
<accession>A0ACC0JQW8</accession>
<gene>
    <name evidence="1" type="ORF">MSG28_005172</name>
</gene>
<comment type="caution">
    <text evidence="1">The sequence shown here is derived from an EMBL/GenBank/DDBJ whole genome shotgun (WGS) entry which is preliminary data.</text>
</comment>
<evidence type="ECO:0000313" key="1">
    <source>
        <dbReference type="EMBL" id="KAI8426295.1"/>
    </source>
</evidence>
<sequence length="214" mass="22969">MEKEHQPDSMATITMKPEYPPSEVYSASEPPPAYRQRASNSVQIARIAALTVVAASFILGTFILASSWIAARSSCHQLEQLDAMLDKELALEGRAYGNDGLMADEPLPIANAHALHGVPPPSAAPVQAQAPAQAPAAPAASSQTKEDALNHAETKVDENKLQKIDDVYPHFETPNSDSGEESSESDSSAEDEDDLDAVRPMLKLPNSKVTLKIR</sequence>
<dbReference type="EMBL" id="CM046108">
    <property type="protein sequence ID" value="KAI8426295.1"/>
    <property type="molecule type" value="Genomic_DNA"/>
</dbReference>
<organism evidence="1 2">
    <name type="scientific">Choristoneura fumiferana</name>
    <name type="common">Spruce budworm moth</name>
    <name type="synonym">Archips fumiferana</name>
    <dbReference type="NCBI Taxonomy" id="7141"/>
    <lineage>
        <taxon>Eukaryota</taxon>
        <taxon>Metazoa</taxon>
        <taxon>Ecdysozoa</taxon>
        <taxon>Arthropoda</taxon>
        <taxon>Hexapoda</taxon>
        <taxon>Insecta</taxon>
        <taxon>Pterygota</taxon>
        <taxon>Neoptera</taxon>
        <taxon>Endopterygota</taxon>
        <taxon>Lepidoptera</taxon>
        <taxon>Glossata</taxon>
        <taxon>Ditrysia</taxon>
        <taxon>Tortricoidea</taxon>
        <taxon>Tortricidae</taxon>
        <taxon>Tortricinae</taxon>
        <taxon>Choristoneura</taxon>
    </lineage>
</organism>
<dbReference type="Proteomes" id="UP001064048">
    <property type="component" value="Chromosome 8"/>
</dbReference>
<evidence type="ECO:0000313" key="2">
    <source>
        <dbReference type="Proteomes" id="UP001064048"/>
    </source>
</evidence>
<reference evidence="1 2" key="1">
    <citation type="journal article" date="2022" name="Genome Biol. Evol.">
        <title>The Spruce Budworm Genome: Reconstructing the Evolutionary History of Antifreeze Proteins.</title>
        <authorList>
            <person name="Beliveau C."/>
            <person name="Gagne P."/>
            <person name="Picq S."/>
            <person name="Vernygora O."/>
            <person name="Keeling C.I."/>
            <person name="Pinkney K."/>
            <person name="Doucet D."/>
            <person name="Wen F."/>
            <person name="Johnston J.S."/>
            <person name="Maaroufi H."/>
            <person name="Boyle B."/>
            <person name="Laroche J."/>
            <person name="Dewar K."/>
            <person name="Juretic N."/>
            <person name="Blackburn G."/>
            <person name="Nisole A."/>
            <person name="Brunet B."/>
            <person name="Brandao M."/>
            <person name="Lumley L."/>
            <person name="Duan J."/>
            <person name="Quan G."/>
            <person name="Lucarotti C.J."/>
            <person name="Roe A.D."/>
            <person name="Sperling F.A.H."/>
            <person name="Levesque R.C."/>
            <person name="Cusson M."/>
        </authorList>
    </citation>
    <scope>NUCLEOTIDE SEQUENCE [LARGE SCALE GENOMIC DNA]</scope>
    <source>
        <strain evidence="1">Glfc:IPQL:Cfum</strain>
    </source>
</reference>
<proteinExistence type="predicted"/>